<organism evidence="1 2">
    <name type="scientific">Asticcacaulis taihuensis</name>
    <dbReference type="NCBI Taxonomy" id="260084"/>
    <lineage>
        <taxon>Bacteria</taxon>
        <taxon>Pseudomonadati</taxon>
        <taxon>Pseudomonadota</taxon>
        <taxon>Alphaproteobacteria</taxon>
        <taxon>Caulobacterales</taxon>
        <taxon>Caulobacteraceae</taxon>
        <taxon>Asticcacaulis</taxon>
    </lineage>
</organism>
<protein>
    <recommendedName>
        <fullName evidence="3">Phytanoyl-CoA dioxygenase (PhyH)</fullName>
    </recommendedName>
</protein>
<accession>A0A1G4QR30</accession>
<evidence type="ECO:0008006" key="3">
    <source>
        <dbReference type="Google" id="ProtNLM"/>
    </source>
</evidence>
<dbReference type="RefSeq" id="WP_181444853.1">
    <property type="nucleotide sequence ID" value="NZ_CBCRYE010000001.1"/>
</dbReference>
<name>A0A1G4QR30_9CAUL</name>
<evidence type="ECO:0000313" key="1">
    <source>
        <dbReference type="EMBL" id="SCW46818.1"/>
    </source>
</evidence>
<gene>
    <name evidence="1" type="ORF">SAMN02927928_1439</name>
</gene>
<dbReference type="AlphaFoldDB" id="A0A1G4QR30"/>
<sequence length="254" mass="28531">MDIFPALSSETIGTIVSDMDSRGFGVAENCISADALTDLRQFIAEAVERTGGEYIAFSSAEVEGTYLQELARYPNFQSLCRQIYSIGTRQPAPPVAFYNILRCLAGRTGEQNAYVFHYDSYVLTILVPILIPNEGQPGDLILFPNTRPIRKTYLGNLIDKILLDNPVSQMLLRKGVQSGRIKPEKVRMIPGNVYFFWGCRSIHANEPCDPDKIRATALFHYVDSHAQSWLRKTLLGLRQRKPQLPRPTPTIQPA</sequence>
<dbReference type="Proteomes" id="UP000199150">
    <property type="component" value="Unassembled WGS sequence"/>
</dbReference>
<evidence type="ECO:0000313" key="2">
    <source>
        <dbReference type="Proteomes" id="UP000199150"/>
    </source>
</evidence>
<dbReference type="EMBL" id="FMTS01000001">
    <property type="protein sequence ID" value="SCW46818.1"/>
    <property type="molecule type" value="Genomic_DNA"/>
</dbReference>
<reference evidence="2" key="1">
    <citation type="submission" date="2016-10" db="EMBL/GenBank/DDBJ databases">
        <authorList>
            <person name="Varghese N."/>
            <person name="Submissions S."/>
        </authorList>
    </citation>
    <scope>NUCLEOTIDE SEQUENCE [LARGE SCALE GENOMIC DNA]</scope>
    <source>
        <strain evidence="2">CGMCC 1.3431</strain>
    </source>
</reference>
<dbReference type="SUPFAM" id="SSF51197">
    <property type="entry name" value="Clavaminate synthase-like"/>
    <property type="match status" value="1"/>
</dbReference>
<keyword evidence="2" id="KW-1185">Reference proteome</keyword>
<proteinExistence type="predicted"/>